<evidence type="ECO:0000259" key="1">
    <source>
        <dbReference type="PROSITE" id="PS51704"/>
    </source>
</evidence>
<evidence type="ECO:0000313" key="3">
    <source>
        <dbReference type="Proteomes" id="UP000093000"/>
    </source>
</evidence>
<dbReference type="InterPro" id="IPR030395">
    <property type="entry name" value="GP_PDE_dom"/>
</dbReference>
<name>A0A1C7NHE4_9FUNG</name>
<evidence type="ECO:0000313" key="2">
    <source>
        <dbReference type="EMBL" id="OBZ88438.1"/>
    </source>
</evidence>
<keyword evidence="3" id="KW-1185">Reference proteome</keyword>
<dbReference type="SUPFAM" id="SSF51695">
    <property type="entry name" value="PLC-like phosphodiesterases"/>
    <property type="match status" value="1"/>
</dbReference>
<dbReference type="PANTHER" id="PTHR43805:SF1">
    <property type="entry name" value="GP-PDE DOMAIN-CONTAINING PROTEIN"/>
    <property type="match status" value="1"/>
</dbReference>
<dbReference type="InParanoid" id="A0A1C7NHE4"/>
<dbReference type="GO" id="GO:0008081">
    <property type="term" value="F:phosphoric diester hydrolase activity"/>
    <property type="evidence" value="ECO:0007669"/>
    <property type="project" value="InterPro"/>
</dbReference>
<accession>A0A1C7NHE4</accession>
<dbReference type="EMBL" id="LUGH01000153">
    <property type="protein sequence ID" value="OBZ88438.1"/>
    <property type="molecule type" value="Genomic_DNA"/>
</dbReference>
<sequence length="300" mass="34371">MEKDFKLTVPDVIAHRGFSSENPENTLISYENAIKAGTNALEGDIRLSKDNEIVMMHDLTLNRTTTGTGAVRDHDWHGHIDTLKTKSEPAQPISRLNDVIEMLIRPEVKSKEGFYMIVDIKFDNPIEILDVLSQLIDNYINDHPELYRLLVIGIWNLDFLKRAQQLFPKFKLCFIGISISAARTHFLDHVDFLSLPFAGLSTHDGQSLIGEAHARQKRVLTWTINDPLQMKTCVLWQVDGVVGDNVPVMLEHVRTIPQALTEKEFQQYKATDTYLSKRTRLYYYLMTKGMGLVSWKWIGV</sequence>
<comment type="caution">
    <text evidence="2">The sequence shown here is derived from an EMBL/GenBank/DDBJ whole genome shotgun (WGS) entry which is preliminary data.</text>
</comment>
<reference evidence="2 3" key="1">
    <citation type="submission" date="2016-03" db="EMBL/GenBank/DDBJ databases">
        <title>Choanephora cucurbitarum.</title>
        <authorList>
            <person name="Min B."/>
            <person name="Park H."/>
            <person name="Park J.-H."/>
            <person name="Shin H.-D."/>
            <person name="Choi I.-G."/>
        </authorList>
    </citation>
    <scope>NUCLEOTIDE SEQUENCE [LARGE SCALE GENOMIC DNA]</scope>
    <source>
        <strain evidence="2 3">KUS-F28377</strain>
    </source>
</reference>
<dbReference type="OrthoDB" id="1470350at2759"/>
<dbReference type="Proteomes" id="UP000093000">
    <property type="component" value="Unassembled WGS sequence"/>
</dbReference>
<dbReference type="PROSITE" id="PS51704">
    <property type="entry name" value="GP_PDE"/>
    <property type="match status" value="1"/>
</dbReference>
<dbReference type="STRING" id="101091.A0A1C7NHE4"/>
<dbReference type="GO" id="GO:0006629">
    <property type="term" value="P:lipid metabolic process"/>
    <property type="evidence" value="ECO:0007669"/>
    <property type="project" value="InterPro"/>
</dbReference>
<gene>
    <name evidence="2" type="ORF">A0J61_03519</name>
</gene>
<dbReference type="InterPro" id="IPR017946">
    <property type="entry name" value="PLC-like_Pdiesterase_TIM-brl"/>
</dbReference>
<dbReference type="FunCoup" id="A0A1C7NHE4">
    <property type="interactions" value="124"/>
</dbReference>
<protein>
    <submittedName>
        <fullName evidence="2">Phosphatidylglycerol phospholipase C</fullName>
    </submittedName>
</protein>
<organism evidence="2 3">
    <name type="scientific">Choanephora cucurbitarum</name>
    <dbReference type="NCBI Taxonomy" id="101091"/>
    <lineage>
        <taxon>Eukaryota</taxon>
        <taxon>Fungi</taxon>
        <taxon>Fungi incertae sedis</taxon>
        <taxon>Mucoromycota</taxon>
        <taxon>Mucoromycotina</taxon>
        <taxon>Mucoromycetes</taxon>
        <taxon>Mucorales</taxon>
        <taxon>Mucorineae</taxon>
        <taxon>Choanephoraceae</taxon>
        <taxon>Choanephoroideae</taxon>
        <taxon>Choanephora</taxon>
    </lineage>
</organism>
<dbReference type="Gene3D" id="3.20.20.190">
    <property type="entry name" value="Phosphatidylinositol (PI) phosphodiesterase"/>
    <property type="match status" value="1"/>
</dbReference>
<feature type="domain" description="GP-PDE" evidence="1">
    <location>
        <begin position="10"/>
        <end position="254"/>
    </location>
</feature>
<dbReference type="Pfam" id="PF03009">
    <property type="entry name" value="GDPD"/>
    <property type="match status" value="1"/>
</dbReference>
<dbReference type="PANTHER" id="PTHR43805">
    <property type="entry name" value="GLYCEROPHOSPHORYL DIESTER PHOSPHODIESTERASE"/>
    <property type="match status" value="1"/>
</dbReference>
<dbReference type="AlphaFoldDB" id="A0A1C7NHE4"/>
<proteinExistence type="predicted"/>